<organism evidence="1 2">
    <name type="scientific">Nocardioides zeicaulis</name>
    <dbReference type="NCBI Taxonomy" id="1776857"/>
    <lineage>
        <taxon>Bacteria</taxon>
        <taxon>Bacillati</taxon>
        <taxon>Actinomycetota</taxon>
        <taxon>Actinomycetes</taxon>
        <taxon>Propionibacteriales</taxon>
        <taxon>Nocardioidaceae</taxon>
        <taxon>Nocardioides</taxon>
    </lineage>
</organism>
<evidence type="ECO:0000313" key="1">
    <source>
        <dbReference type="EMBL" id="MFC0221056.1"/>
    </source>
</evidence>
<name>A0ABV6DWF6_9ACTN</name>
<gene>
    <name evidence="1" type="ORF">ACFFJG_01080</name>
</gene>
<comment type="caution">
    <text evidence="1">The sequence shown here is derived from an EMBL/GenBank/DDBJ whole genome shotgun (WGS) entry which is preliminary data.</text>
</comment>
<dbReference type="Proteomes" id="UP001589698">
    <property type="component" value="Unassembled WGS sequence"/>
</dbReference>
<proteinExistence type="predicted"/>
<evidence type="ECO:0000313" key="2">
    <source>
        <dbReference type="Proteomes" id="UP001589698"/>
    </source>
</evidence>
<sequence>MSSALSFSVVEVDGAKALVPFIDGQSLVDLVAAFETQRGFAPAGGYAGIIPAHFDFGDLRRYYEAREARQWPKPDHAWLLGCDCGEVGCWPLTARIGVAGDAVAWSHFSQEHRPGWNYEGFGPFVFGRQQYASAVSRAVEAVA</sequence>
<reference evidence="1 2" key="1">
    <citation type="submission" date="2024-09" db="EMBL/GenBank/DDBJ databases">
        <authorList>
            <person name="Sun Q."/>
            <person name="Mori K."/>
        </authorList>
    </citation>
    <scope>NUCLEOTIDE SEQUENCE [LARGE SCALE GENOMIC DNA]</scope>
    <source>
        <strain evidence="1 2">CCM 8654</strain>
    </source>
</reference>
<protein>
    <submittedName>
        <fullName evidence="1">Uncharacterized protein</fullName>
    </submittedName>
</protein>
<dbReference type="RefSeq" id="WP_378516765.1">
    <property type="nucleotide sequence ID" value="NZ_CBCSDI010000003.1"/>
</dbReference>
<dbReference type="EMBL" id="JBHLXH010000001">
    <property type="protein sequence ID" value="MFC0221056.1"/>
    <property type="molecule type" value="Genomic_DNA"/>
</dbReference>
<accession>A0ABV6DWF6</accession>
<keyword evidence="2" id="KW-1185">Reference proteome</keyword>